<comment type="caution">
    <text evidence="2">The sequence shown here is derived from an EMBL/GenBank/DDBJ whole genome shotgun (WGS) entry which is preliminary data.</text>
</comment>
<evidence type="ECO:0000256" key="1">
    <source>
        <dbReference type="SAM" id="MobiDB-lite"/>
    </source>
</evidence>
<keyword evidence="3" id="KW-1185">Reference proteome</keyword>
<accession>A0AAV7KDM0</accession>
<proteinExistence type="predicted"/>
<dbReference type="EMBL" id="JAKMXF010000079">
    <property type="protein sequence ID" value="KAI6658719.1"/>
    <property type="molecule type" value="Genomic_DNA"/>
</dbReference>
<feature type="region of interest" description="Disordered" evidence="1">
    <location>
        <begin position="1"/>
        <end position="22"/>
    </location>
</feature>
<organism evidence="2 3">
    <name type="scientific">Oopsacas minuta</name>
    <dbReference type="NCBI Taxonomy" id="111878"/>
    <lineage>
        <taxon>Eukaryota</taxon>
        <taxon>Metazoa</taxon>
        <taxon>Porifera</taxon>
        <taxon>Hexactinellida</taxon>
        <taxon>Hexasterophora</taxon>
        <taxon>Lyssacinosida</taxon>
        <taxon>Leucopsacidae</taxon>
        <taxon>Oopsacas</taxon>
    </lineage>
</organism>
<evidence type="ECO:0000313" key="2">
    <source>
        <dbReference type="EMBL" id="KAI6658719.1"/>
    </source>
</evidence>
<gene>
    <name evidence="2" type="ORF">LOD99_10951</name>
</gene>
<evidence type="ECO:0000313" key="3">
    <source>
        <dbReference type="Proteomes" id="UP001165289"/>
    </source>
</evidence>
<dbReference type="AlphaFoldDB" id="A0AAV7KDM0"/>
<reference evidence="2 3" key="1">
    <citation type="journal article" date="2023" name="BMC Biol.">
        <title>The compact genome of the sponge Oopsacas minuta (Hexactinellida) is lacking key metazoan core genes.</title>
        <authorList>
            <person name="Santini S."/>
            <person name="Schenkelaars Q."/>
            <person name="Jourda C."/>
            <person name="Duchesne M."/>
            <person name="Belahbib H."/>
            <person name="Rocher C."/>
            <person name="Selva M."/>
            <person name="Riesgo A."/>
            <person name="Vervoort M."/>
            <person name="Leys S.P."/>
            <person name="Kodjabachian L."/>
            <person name="Le Bivic A."/>
            <person name="Borchiellini C."/>
            <person name="Claverie J.M."/>
            <person name="Renard E."/>
        </authorList>
    </citation>
    <scope>NUCLEOTIDE SEQUENCE [LARGE SCALE GENOMIC DNA]</scope>
    <source>
        <strain evidence="2">SPO-2</strain>
    </source>
</reference>
<sequence>MQNKKNIQRTTNGLWPKCTTGQHKHTPKNYLPLLNLPEFPSHTYRTIMQALHMDANTMARSFLTTLLQTEIRNSELFQPLDRKTGPKLQSYAAAASDRLPIAAKPKKIPNLKPMVPTQYPCAKCLTTATIFTTTDKKYTDKLTIAPRFKSLEEYTKTLPLALRKHFVETFNTITQGYPNHQEIKGWPLANHPEKRSNFYKVAPNKAPAIRTSQDISTAGNRLQSNLPVRQMWAEIERPKMSANTSAAQHPIGHAQRNEQPNAIMAVAPTHNILPSPSGAVMNLPSR</sequence>
<name>A0AAV7KDM0_9METZ</name>
<feature type="compositionally biased region" description="Polar residues" evidence="1">
    <location>
        <begin position="1"/>
        <end position="13"/>
    </location>
</feature>
<dbReference type="Proteomes" id="UP001165289">
    <property type="component" value="Unassembled WGS sequence"/>
</dbReference>
<protein>
    <submittedName>
        <fullName evidence="2">Uncharacterized protein</fullName>
    </submittedName>
</protein>